<evidence type="ECO:0000256" key="1">
    <source>
        <dbReference type="SAM" id="SignalP"/>
    </source>
</evidence>
<evidence type="ECO:0000313" key="3">
    <source>
        <dbReference type="EMBL" id="MBY07611.1"/>
    </source>
</evidence>
<dbReference type="Gene3D" id="4.10.410.10">
    <property type="entry name" value="Pancreatic trypsin inhibitor Kunitz domain"/>
    <property type="match status" value="1"/>
</dbReference>
<feature type="chain" id="PRO_5015339885" evidence="1">
    <location>
        <begin position="21"/>
        <end position="87"/>
    </location>
</feature>
<dbReference type="Pfam" id="PF00014">
    <property type="entry name" value="Kunitz_BPTI"/>
    <property type="match status" value="1"/>
</dbReference>
<organism evidence="3">
    <name type="scientific">Ornithodoros turicata</name>
    <dbReference type="NCBI Taxonomy" id="34597"/>
    <lineage>
        <taxon>Eukaryota</taxon>
        <taxon>Metazoa</taxon>
        <taxon>Ecdysozoa</taxon>
        <taxon>Arthropoda</taxon>
        <taxon>Chelicerata</taxon>
        <taxon>Arachnida</taxon>
        <taxon>Acari</taxon>
        <taxon>Parasitiformes</taxon>
        <taxon>Ixodida</taxon>
        <taxon>Ixodoidea</taxon>
        <taxon>Argasidae</taxon>
        <taxon>Ornithodorinae</taxon>
        <taxon>Ornithodoros</taxon>
    </lineage>
</organism>
<accession>A0A2R5LDK0</accession>
<keyword evidence="1" id="KW-0732">Signal</keyword>
<dbReference type="SUPFAM" id="SSF57362">
    <property type="entry name" value="BPTI-like"/>
    <property type="match status" value="1"/>
</dbReference>
<dbReference type="SMART" id="SM00131">
    <property type="entry name" value="KU"/>
    <property type="match status" value="1"/>
</dbReference>
<dbReference type="PROSITE" id="PS50279">
    <property type="entry name" value="BPTI_KUNITZ_2"/>
    <property type="match status" value="1"/>
</dbReference>
<name>A0A2R5LDK0_9ACAR</name>
<dbReference type="InterPro" id="IPR036880">
    <property type="entry name" value="Kunitz_BPTI_sf"/>
</dbReference>
<feature type="domain" description="BPTI/Kunitz inhibitor" evidence="2">
    <location>
        <begin position="30"/>
        <end position="81"/>
    </location>
</feature>
<reference evidence="3" key="1">
    <citation type="submission" date="2018-03" db="EMBL/GenBank/DDBJ databases">
        <title>The relapsing fever spirochete Borrelia turicatae persists in the highly oxidative environment of its soft-bodied tick vector.</title>
        <authorList>
            <person name="Bourret T.J."/>
            <person name="Boyle W.K."/>
            <person name="Valenzuela J.G."/>
            <person name="Oliveira F."/>
            <person name="Lopez J.E."/>
        </authorList>
    </citation>
    <scope>NUCLEOTIDE SEQUENCE</scope>
    <source>
        <strain evidence="3">Kansas strain/isolate</strain>
        <tissue evidence="3">Salivary glands</tissue>
    </source>
</reference>
<dbReference type="EMBL" id="GGLE01003485">
    <property type="protein sequence ID" value="MBY07611.1"/>
    <property type="molecule type" value="Transcribed_RNA"/>
</dbReference>
<protein>
    <submittedName>
        <fullName evidence="3">Putative salivary kunitz domain protein</fullName>
    </submittedName>
</protein>
<feature type="signal peptide" evidence="1">
    <location>
        <begin position="1"/>
        <end position="20"/>
    </location>
</feature>
<dbReference type="AlphaFoldDB" id="A0A2R5LDK0"/>
<dbReference type="GO" id="GO:0004867">
    <property type="term" value="F:serine-type endopeptidase inhibitor activity"/>
    <property type="evidence" value="ECO:0007669"/>
    <property type="project" value="InterPro"/>
</dbReference>
<dbReference type="InterPro" id="IPR002223">
    <property type="entry name" value="Kunitz_BPTI"/>
</dbReference>
<evidence type="ECO:0000259" key="2">
    <source>
        <dbReference type="PROSITE" id="PS50279"/>
    </source>
</evidence>
<proteinExistence type="predicted"/>
<sequence length="87" mass="9770">MKVILITTIVILQMMHGSEGRRGCNYPIDCLKAAEGDSDCDYENEEFYYDQKSKRCNRFLMSMCGGNCNSFISESACMSSCQGAGRR</sequence>